<protein>
    <recommendedName>
        <fullName evidence="4">Transposase</fullName>
    </recommendedName>
</protein>
<sequence>MIPRCRTVGRSTIAAGLDLSPRRRHTRTRRLSLDKQKRDSSENTTLCHSVIHVDLARHHSKRWRLFDEPRSGRPPTAVTQEKIELVRFLLREDRRITYQQLKKNVGIGSAAINTIINDHLKY</sequence>
<evidence type="ECO:0000313" key="2">
    <source>
        <dbReference type="EMBL" id="UYV84203.1"/>
    </source>
</evidence>
<organism evidence="2 3">
    <name type="scientific">Cordylochernes scorpioides</name>
    <dbReference type="NCBI Taxonomy" id="51811"/>
    <lineage>
        <taxon>Eukaryota</taxon>
        <taxon>Metazoa</taxon>
        <taxon>Ecdysozoa</taxon>
        <taxon>Arthropoda</taxon>
        <taxon>Chelicerata</taxon>
        <taxon>Arachnida</taxon>
        <taxon>Pseudoscorpiones</taxon>
        <taxon>Cheliferoidea</taxon>
        <taxon>Chernetidae</taxon>
        <taxon>Cordylochernes</taxon>
    </lineage>
</organism>
<proteinExistence type="predicted"/>
<feature type="compositionally biased region" description="Basic and acidic residues" evidence="1">
    <location>
        <begin position="31"/>
        <end position="41"/>
    </location>
</feature>
<gene>
    <name evidence="2" type="ORF">LAZ67_X001512</name>
</gene>
<evidence type="ECO:0008006" key="4">
    <source>
        <dbReference type="Google" id="ProtNLM"/>
    </source>
</evidence>
<dbReference type="Proteomes" id="UP001235939">
    <property type="component" value="Chromosome X"/>
</dbReference>
<name>A0ABY6LSY6_9ARAC</name>
<evidence type="ECO:0000313" key="3">
    <source>
        <dbReference type="Proteomes" id="UP001235939"/>
    </source>
</evidence>
<reference evidence="2 3" key="1">
    <citation type="submission" date="2022-03" db="EMBL/GenBank/DDBJ databases">
        <title>A chromosomal length assembly of Cordylochernes scorpioides.</title>
        <authorList>
            <person name="Zeh D."/>
            <person name="Zeh J."/>
        </authorList>
    </citation>
    <scope>NUCLEOTIDE SEQUENCE [LARGE SCALE GENOMIC DNA]</scope>
    <source>
        <strain evidence="2">IN4F17</strain>
        <tissue evidence="2">Whole Body</tissue>
    </source>
</reference>
<evidence type="ECO:0000256" key="1">
    <source>
        <dbReference type="SAM" id="MobiDB-lite"/>
    </source>
</evidence>
<dbReference type="EMBL" id="CP092886">
    <property type="protein sequence ID" value="UYV84203.1"/>
    <property type="molecule type" value="Genomic_DNA"/>
</dbReference>
<accession>A0ABY6LSY6</accession>
<keyword evidence="3" id="KW-1185">Reference proteome</keyword>
<feature type="region of interest" description="Disordered" evidence="1">
    <location>
        <begin position="24"/>
        <end position="43"/>
    </location>
</feature>